<dbReference type="PANTHER" id="PTHR33154">
    <property type="entry name" value="TRANSCRIPTIONAL REGULATOR, ARSR FAMILY"/>
    <property type="match status" value="1"/>
</dbReference>
<comment type="caution">
    <text evidence="7">The sequence shown here is derived from an EMBL/GenBank/DDBJ whole genome shotgun (WGS) entry which is preliminary data.</text>
</comment>
<dbReference type="InterPro" id="IPR036390">
    <property type="entry name" value="WH_DNA-bd_sf"/>
</dbReference>
<dbReference type="NCBIfam" id="NF033788">
    <property type="entry name" value="HTH_metalloreg"/>
    <property type="match status" value="1"/>
</dbReference>
<dbReference type="PROSITE" id="PS50987">
    <property type="entry name" value="HTH_ARSR_2"/>
    <property type="match status" value="1"/>
</dbReference>
<dbReference type="FunFam" id="1.10.10.10:FF:000279">
    <property type="entry name" value="Transcriptional regulator, ArsR family"/>
    <property type="match status" value="1"/>
</dbReference>
<name>A0A5S3XTG4_9GAMM</name>
<dbReference type="EMBL" id="PNCK01000076">
    <property type="protein sequence ID" value="TMP40498.1"/>
    <property type="molecule type" value="Genomic_DNA"/>
</dbReference>
<dbReference type="OrthoDB" id="9793058at2"/>
<reference evidence="7" key="3">
    <citation type="submission" date="2019-09" db="EMBL/GenBank/DDBJ databases">
        <title>Co-occurence of chitin degradation, pigmentation and bioactivity in marine Pseudoalteromonas.</title>
        <authorList>
            <person name="Sonnenschein E.C."/>
            <person name="Bech P.K."/>
        </authorList>
    </citation>
    <scope>NUCLEOTIDE SEQUENCE</scope>
    <source>
        <strain evidence="7">S2231</strain>
        <strain evidence="8">S2233</strain>
    </source>
</reference>
<keyword evidence="8" id="KW-1185">Reference proteome</keyword>
<evidence type="ECO:0000313" key="9">
    <source>
        <dbReference type="Proteomes" id="UP000307706"/>
    </source>
</evidence>
<dbReference type="Pfam" id="PF01022">
    <property type="entry name" value="HTH_5"/>
    <property type="match status" value="1"/>
</dbReference>
<proteinExistence type="predicted"/>
<gene>
    <name evidence="7" type="ORF">CWB96_03110</name>
    <name evidence="6" type="ORF">CWB97_18110</name>
</gene>
<evidence type="ECO:0000256" key="2">
    <source>
        <dbReference type="ARBA" id="ARBA00023015"/>
    </source>
</evidence>
<dbReference type="GO" id="GO:0003700">
    <property type="term" value="F:DNA-binding transcription factor activity"/>
    <property type="evidence" value="ECO:0007669"/>
    <property type="project" value="InterPro"/>
</dbReference>
<dbReference type="GO" id="GO:0046685">
    <property type="term" value="P:response to arsenic-containing substance"/>
    <property type="evidence" value="ECO:0007669"/>
    <property type="project" value="UniProtKB-KW"/>
</dbReference>
<dbReference type="InterPro" id="IPR011991">
    <property type="entry name" value="ArsR-like_HTH"/>
</dbReference>
<accession>A0A5S3XTG4</accession>
<dbReference type="RefSeq" id="WP_138598082.1">
    <property type="nucleotide sequence ID" value="NZ_PNCK01000076.1"/>
</dbReference>
<dbReference type="EMBL" id="PNCL01000014">
    <property type="protein sequence ID" value="TMP61790.1"/>
    <property type="molecule type" value="Genomic_DNA"/>
</dbReference>
<evidence type="ECO:0000313" key="8">
    <source>
        <dbReference type="Proteomes" id="UP000305730"/>
    </source>
</evidence>
<dbReference type="InterPro" id="IPR001845">
    <property type="entry name" value="HTH_ArsR_DNA-bd_dom"/>
</dbReference>
<feature type="domain" description="HTH arsR-type" evidence="5">
    <location>
        <begin position="1"/>
        <end position="91"/>
    </location>
</feature>
<dbReference type="PRINTS" id="PR00778">
    <property type="entry name" value="HTHARSR"/>
</dbReference>
<organism evidence="7 9">
    <name type="scientific">Pseudoalteromonas citrea</name>
    <dbReference type="NCBI Taxonomy" id="43655"/>
    <lineage>
        <taxon>Bacteria</taxon>
        <taxon>Pseudomonadati</taxon>
        <taxon>Pseudomonadota</taxon>
        <taxon>Gammaproteobacteria</taxon>
        <taxon>Alteromonadales</taxon>
        <taxon>Pseudoalteromonadaceae</taxon>
        <taxon>Pseudoalteromonas</taxon>
    </lineage>
</organism>
<keyword evidence="4" id="KW-0804">Transcription</keyword>
<dbReference type="Gene3D" id="1.10.10.10">
    <property type="entry name" value="Winged helix-like DNA-binding domain superfamily/Winged helix DNA-binding domain"/>
    <property type="match status" value="1"/>
</dbReference>
<reference evidence="7 9" key="1">
    <citation type="submission" date="2017-12" db="EMBL/GenBank/DDBJ databases">
        <authorList>
            <person name="Paulsen S."/>
            <person name="Gram L.K."/>
        </authorList>
    </citation>
    <scope>NUCLEOTIDE SEQUENCE [LARGE SCALE GENOMIC DNA]</scope>
    <source>
        <strain evidence="7 9">S2231</strain>
        <strain evidence="6">S2233</strain>
    </source>
</reference>
<sequence length="125" mass="14464">MDPVTFFKCLADETRLKALLLIQQEGELCVCELMVALNESQPKVSRHLAQLRKEKLLLDRKHKQWVYYRVNDALPQWALVTLAQTHKDNEAYYLAALTKLNTMGSRPERILSCCETENLGEKNDD</sequence>
<dbReference type="CDD" id="cd00090">
    <property type="entry name" value="HTH_ARSR"/>
    <property type="match status" value="1"/>
</dbReference>
<dbReference type="AlphaFoldDB" id="A0A5S3XTG4"/>
<protein>
    <submittedName>
        <fullName evidence="7">Transcriptional regulator</fullName>
    </submittedName>
</protein>
<evidence type="ECO:0000313" key="6">
    <source>
        <dbReference type="EMBL" id="TMP40498.1"/>
    </source>
</evidence>
<dbReference type="InterPro" id="IPR036388">
    <property type="entry name" value="WH-like_DNA-bd_sf"/>
</dbReference>
<evidence type="ECO:0000256" key="4">
    <source>
        <dbReference type="ARBA" id="ARBA00023163"/>
    </source>
</evidence>
<keyword evidence="1" id="KW-0059">Arsenical resistance</keyword>
<keyword evidence="3" id="KW-0238">DNA-binding</keyword>
<evidence type="ECO:0000313" key="7">
    <source>
        <dbReference type="EMBL" id="TMP61790.1"/>
    </source>
</evidence>
<dbReference type="PANTHER" id="PTHR33154:SF18">
    <property type="entry name" value="ARSENICAL RESISTANCE OPERON REPRESSOR"/>
    <property type="match status" value="1"/>
</dbReference>
<evidence type="ECO:0000259" key="5">
    <source>
        <dbReference type="PROSITE" id="PS50987"/>
    </source>
</evidence>
<dbReference type="GO" id="GO:0003677">
    <property type="term" value="F:DNA binding"/>
    <property type="evidence" value="ECO:0007669"/>
    <property type="project" value="UniProtKB-KW"/>
</dbReference>
<dbReference type="InterPro" id="IPR051081">
    <property type="entry name" value="HTH_MetalResp_TranReg"/>
</dbReference>
<keyword evidence="2" id="KW-0805">Transcription regulation</keyword>
<evidence type="ECO:0000256" key="1">
    <source>
        <dbReference type="ARBA" id="ARBA00022849"/>
    </source>
</evidence>
<reference evidence="9" key="2">
    <citation type="submission" date="2019-06" db="EMBL/GenBank/DDBJ databases">
        <title>Co-occurence of chitin degradation, pigmentation and bioactivity in marine Pseudoalteromonas.</title>
        <authorList>
            <person name="Sonnenschein E.C."/>
            <person name="Bech P.K."/>
        </authorList>
    </citation>
    <scope>NUCLEOTIDE SEQUENCE [LARGE SCALE GENOMIC DNA]</scope>
    <source>
        <strain evidence="9">S2231</strain>
        <strain evidence="6">S2233</strain>
    </source>
</reference>
<dbReference type="Proteomes" id="UP000305730">
    <property type="component" value="Unassembled WGS sequence"/>
</dbReference>
<dbReference type="SMART" id="SM00418">
    <property type="entry name" value="HTH_ARSR"/>
    <property type="match status" value="1"/>
</dbReference>
<evidence type="ECO:0000256" key="3">
    <source>
        <dbReference type="ARBA" id="ARBA00023125"/>
    </source>
</evidence>
<dbReference type="NCBIfam" id="NF007528">
    <property type="entry name" value="PRK10141.1"/>
    <property type="match status" value="1"/>
</dbReference>
<dbReference type="Proteomes" id="UP000307706">
    <property type="component" value="Unassembled WGS sequence"/>
</dbReference>
<dbReference type="SUPFAM" id="SSF46785">
    <property type="entry name" value="Winged helix' DNA-binding domain"/>
    <property type="match status" value="1"/>
</dbReference>